<protein>
    <submittedName>
        <fullName evidence="1">Uncharacterized protein</fullName>
    </submittedName>
</protein>
<dbReference type="Proteomes" id="UP001292094">
    <property type="component" value="Unassembled WGS sequence"/>
</dbReference>
<evidence type="ECO:0000313" key="1">
    <source>
        <dbReference type="EMBL" id="KAK4309151.1"/>
    </source>
</evidence>
<evidence type="ECO:0000313" key="2">
    <source>
        <dbReference type="Proteomes" id="UP001292094"/>
    </source>
</evidence>
<gene>
    <name evidence="1" type="ORF">Pmani_019197</name>
</gene>
<comment type="caution">
    <text evidence="1">The sequence shown here is derived from an EMBL/GenBank/DDBJ whole genome shotgun (WGS) entry which is preliminary data.</text>
</comment>
<proteinExistence type="predicted"/>
<dbReference type="EMBL" id="JAWZYT010001793">
    <property type="protein sequence ID" value="KAK4309151.1"/>
    <property type="molecule type" value="Genomic_DNA"/>
</dbReference>
<name>A0AAE1PIW0_9EUCA</name>
<reference evidence="1" key="1">
    <citation type="submission" date="2023-11" db="EMBL/GenBank/DDBJ databases">
        <title>Genome assemblies of two species of porcelain crab, Petrolisthes cinctipes and Petrolisthes manimaculis (Anomura: Porcellanidae).</title>
        <authorList>
            <person name="Angst P."/>
        </authorList>
    </citation>
    <scope>NUCLEOTIDE SEQUENCE</scope>
    <source>
        <strain evidence="1">PB745_02</strain>
        <tissue evidence="1">Gill</tissue>
    </source>
</reference>
<dbReference type="AlphaFoldDB" id="A0AAE1PIW0"/>
<organism evidence="1 2">
    <name type="scientific">Petrolisthes manimaculis</name>
    <dbReference type="NCBI Taxonomy" id="1843537"/>
    <lineage>
        <taxon>Eukaryota</taxon>
        <taxon>Metazoa</taxon>
        <taxon>Ecdysozoa</taxon>
        <taxon>Arthropoda</taxon>
        <taxon>Crustacea</taxon>
        <taxon>Multicrustacea</taxon>
        <taxon>Malacostraca</taxon>
        <taxon>Eumalacostraca</taxon>
        <taxon>Eucarida</taxon>
        <taxon>Decapoda</taxon>
        <taxon>Pleocyemata</taxon>
        <taxon>Anomura</taxon>
        <taxon>Galatheoidea</taxon>
        <taxon>Porcellanidae</taxon>
        <taxon>Petrolisthes</taxon>
    </lineage>
</organism>
<sequence length="50" mass="5720">MQKVRGRESERVKVGVEKEKGMNEWGSVERVKVGVEKGKGMNEWESVERG</sequence>
<accession>A0AAE1PIW0</accession>
<keyword evidence="2" id="KW-1185">Reference proteome</keyword>
<feature type="non-terminal residue" evidence="1">
    <location>
        <position position="50"/>
    </location>
</feature>